<organism evidence="2 3">
    <name type="scientific">Papaver atlanticum</name>
    <dbReference type="NCBI Taxonomy" id="357466"/>
    <lineage>
        <taxon>Eukaryota</taxon>
        <taxon>Viridiplantae</taxon>
        <taxon>Streptophyta</taxon>
        <taxon>Embryophyta</taxon>
        <taxon>Tracheophyta</taxon>
        <taxon>Spermatophyta</taxon>
        <taxon>Magnoliopsida</taxon>
        <taxon>Ranunculales</taxon>
        <taxon>Papaveraceae</taxon>
        <taxon>Papaveroideae</taxon>
        <taxon>Papaver</taxon>
    </lineage>
</organism>
<evidence type="ECO:0000313" key="3">
    <source>
        <dbReference type="Proteomes" id="UP001202328"/>
    </source>
</evidence>
<dbReference type="PANTHER" id="PTHR36062">
    <property type="entry name" value="OS01G0687300 PROTEIN"/>
    <property type="match status" value="1"/>
</dbReference>
<name>A0AAD4SWF1_9MAGN</name>
<dbReference type="Proteomes" id="UP001202328">
    <property type="component" value="Unassembled WGS sequence"/>
</dbReference>
<feature type="region of interest" description="Disordered" evidence="1">
    <location>
        <begin position="254"/>
        <end position="273"/>
    </location>
</feature>
<feature type="compositionally biased region" description="Polar residues" evidence="1">
    <location>
        <begin position="414"/>
        <end position="426"/>
    </location>
</feature>
<dbReference type="AlphaFoldDB" id="A0AAD4SWF1"/>
<dbReference type="EMBL" id="JAJJMB010007841">
    <property type="protein sequence ID" value="KAI3926985.1"/>
    <property type="molecule type" value="Genomic_DNA"/>
</dbReference>
<dbReference type="InterPro" id="IPR037476">
    <property type="entry name" value="PCH1"/>
</dbReference>
<dbReference type="PANTHER" id="PTHR36062:SF1">
    <property type="entry name" value="OS01G0687300 PROTEIN"/>
    <property type="match status" value="1"/>
</dbReference>
<evidence type="ECO:0000256" key="1">
    <source>
        <dbReference type="SAM" id="MobiDB-lite"/>
    </source>
</evidence>
<proteinExistence type="predicted"/>
<sequence length="704" mass="79222">MEEHLRVSIVVCINYFWISILMAERAHRLTDAKIGKPSQFYQPSWMSHWVQQRNNLKPQVHNCVVGNDESRLTDWDSNQASTLSLDKGACDIPEYKNTWRYERDIDVASDVPQSLNEYGAASKTRRLAHVKMFVNTGNLNSARSELRPFPVSNFNQKMTNVLALKKEQSVRESYTSRFQTNDYSSRGCDHLFPSTMLEVPNLPGLPAKVCRSPQEPLEGCEHSVITQPILRPSQEDLPGLNFRLMQHGFELGETSGQSFARRKQEPNTSSSYIQPREHIGNAKLSHPEQVCNYRSGSMALLFDNSNDKQHVSQNSGTIYSRQNNDSHKPHDHSIRDFPSPSFGRKQVGQNTGFSNIGFLPESFKSFHHLLVAKTDVHLYKKDLMVMESSAVSTEYQGNTLTEIKKKDVGDRKSGSLSIKNESSAETETMDLETHQKRNYSMGMASPPANKEFTVGSNPAQFSTSKAKAGRKMIKMKLLDLNQKPASFLTSARSMENMDSITSRTESFDADLIPFHVPKHDNWHTNLKEDSIYVGLDPSSQQAKRLKLTPSDLIRHGTTTFRNADAPSITKVGKQLKQSSNYSETVKEQSMSGKSFAKEDMEMGKTVMSGNGIPTSKNLAKGRWDVMLSNPWIRRWRHNVTAASLTKSTEPVNGKPQCSKKSLDEFQTKQLPSIEAMALLGKAMTGVQECEFTDRGSFVVWSTGK</sequence>
<feature type="region of interest" description="Disordered" evidence="1">
    <location>
        <begin position="410"/>
        <end position="429"/>
    </location>
</feature>
<reference evidence="2" key="1">
    <citation type="submission" date="2022-04" db="EMBL/GenBank/DDBJ databases">
        <title>A functionally conserved STORR gene fusion in Papaver species that diverged 16.8 million years ago.</title>
        <authorList>
            <person name="Catania T."/>
        </authorList>
    </citation>
    <scope>NUCLEOTIDE SEQUENCE</scope>
    <source>
        <strain evidence="2">S-188037</strain>
    </source>
</reference>
<keyword evidence="3" id="KW-1185">Reference proteome</keyword>
<gene>
    <name evidence="2" type="ORF">MKW98_027758</name>
</gene>
<comment type="caution">
    <text evidence="2">The sequence shown here is derived from an EMBL/GenBank/DDBJ whole genome shotgun (WGS) entry which is preliminary data.</text>
</comment>
<dbReference type="GO" id="GO:0010099">
    <property type="term" value="P:regulation of photomorphogenesis"/>
    <property type="evidence" value="ECO:0007669"/>
    <property type="project" value="InterPro"/>
</dbReference>
<protein>
    <submittedName>
        <fullName evidence="2">Uncharacterized protein</fullName>
    </submittedName>
</protein>
<accession>A0AAD4SWF1</accession>
<evidence type="ECO:0000313" key="2">
    <source>
        <dbReference type="EMBL" id="KAI3926985.1"/>
    </source>
</evidence>